<dbReference type="PANTHER" id="PTHR30461">
    <property type="entry name" value="DNA-INVERTASE FROM LAMBDOID PROPHAGE"/>
    <property type="match status" value="1"/>
</dbReference>
<dbReference type="Proteomes" id="UP000093352">
    <property type="component" value="Unassembled WGS sequence"/>
</dbReference>
<dbReference type="STRING" id="1871336.BBG48_06520"/>
<feature type="active site" description="O-(5'-phospho-DNA)-serine intermediate" evidence="4 5">
    <location>
        <position position="11"/>
    </location>
</feature>
<dbReference type="Pfam" id="PF00239">
    <property type="entry name" value="Resolvase"/>
    <property type="match status" value="1"/>
</dbReference>
<gene>
    <name evidence="8" type="ORF">BBG48_004745</name>
</gene>
<dbReference type="EMBL" id="MBEW02000007">
    <property type="protein sequence ID" value="RDY21431.1"/>
    <property type="molecule type" value="Genomic_DNA"/>
</dbReference>
<dbReference type="InterPro" id="IPR038109">
    <property type="entry name" value="DNA_bind_recomb_sf"/>
</dbReference>
<dbReference type="AlphaFoldDB" id="A0A1C0AG69"/>
<dbReference type="PROSITE" id="PS00397">
    <property type="entry name" value="RECOMBINASES_1"/>
    <property type="match status" value="1"/>
</dbReference>
<dbReference type="PANTHER" id="PTHR30461:SF23">
    <property type="entry name" value="DNA RECOMBINASE-RELATED"/>
    <property type="match status" value="1"/>
</dbReference>
<evidence type="ECO:0000256" key="2">
    <source>
        <dbReference type="ARBA" id="ARBA00023125"/>
    </source>
</evidence>
<dbReference type="GO" id="GO:0000150">
    <property type="term" value="F:DNA strand exchange activity"/>
    <property type="evidence" value="ECO:0007669"/>
    <property type="project" value="InterPro"/>
</dbReference>
<proteinExistence type="predicted"/>
<organism evidence="8 9">
    <name type="scientific">Criibacterium bergeronii</name>
    <dbReference type="NCBI Taxonomy" id="1871336"/>
    <lineage>
        <taxon>Bacteria</taxon>
        <taxon>Bacillati</taxon>
        <taxon>Bacillota</taxon>
        <taxon>Clostridia</taxon>
        <taxon>Peptostreptococcales</taxon>
        <taxon>Filifactoraceae</taxon>
        <taxon>Criibacterium</taxon>
    </lineage>
</organism>
<dbReference type="InterPro" id="IPR050639">
    <property type="entry name" value="SSR_resolvase"/>
</dbReference>
<evidence type="ECO:0000259" key="6">
    <source>
        <dbReference type="PROSITE" id="PS51736"/>
    </source>
</evidence>
<evidence type="ECO:0000256" key="1">
    <source>
        <dbReference type="ARBA" id="ARBA00022908"/>
    </source>
</evidence>
<evidence type="ECO:0000256" key="3">
    <source>
        <dbReference type="ARBA" id="ARBA00023172"/>
    </source>
</evidence>
<comment type="caution">
    <text evidence="8">The sequence shown here is derived from an EMBL/GenBank/DDBJ whole genome shotgun (WGS) entry which is preliminary data.</text>
</comment>
<evidence type="ECO:0000256" key="5">
    <source>
        <dbReference type="PROSITE-ProRule" id="PRU10137"/>
    </source>
</evidence>
<dbReference type="InterPro" id="IPR006119">
    <property type="entry name" value="Resolv_N"/>
</dbReference>
<dbReference type="SUPFAM" id="SSF53041">
    <property type="entry name" value="Resolvase-like"/>
    <property type="match status" value="1"/>
</dbReference>
<accession>A0A1C0AG69</accession>
<evidence type="ECO:0000256" key="4">
    <source>
        <dbReference type="PIRSR" id="PIRSR606118-50"/>
    </source>
</evidence>
<dbReference type="InterPro" id="IPR036162">
    <property type="entry name" value="Resolvase-like_N_sf"/>
</dbReference>
<dbReference type="GO" id="GO:0015074">
    <property type="term" value="P:DNA integration"/>
    <property type="evidence" value="ECO:0007669"/>
    <property type="project" value="UniProtKB-KW"/>
</dbReference>
<feature type="domain" description="Resolvase/invertase-type recombinase catalytic" evidence="6">
    <location>
        <begin position="3"/>
        <end position="151"/>
    </location>
</feature>
<evidence type="ECO:0000259" key="7">
    <source>
        <dbReference type="PROSITE" id="PS51737"/>
    </source>
</evidence>
<dbReference type="SMART" id="SM00857">
    <property type="entry name" value="Resolvase"/>
    <property type="match status" value="1"/>
</dbReference>
<dbReference type="Gene3D" id="3.90.1750.20">
    <property type="entry name" value="Putative Large Serine Recombinase, Chain B, Domain 2"/>
    <property type="match status" value="1"/>
</dbReference>
<dbReference type="PROSITE" id="PS51737">
    <property type="entry name" value="RECOMBINASE_DNA_BIND"/>
    <property type="match status" value="1"/>
</dbReference>
<keyword evidence="9" id="KW-1185">Reference proteome</keyword>
<evidence type="ECO:0000313" key="8">
    <source>
        <dbReference type="EMBL" id="RDY21431.1"/>
    </source>
</evidence>
<keyword evidence="2" id="KW-0238">DNA-binding</keyword>
<dbReference type="InterPro" id="IPR006118">
    <property type="entry name" value="Recombinase_CS"/>
</dbReference>
<dbReference type="Pfam" id="PF07508">
    <property type="entry name" value="Recombinase"/>
    <property type="match status" value="1"/>
</dbReference>
<dbReference type="GO" id="GO:0003677">
    <property type="term" value="F:DNA binding"/>
    <property type="evidence" value="ECO:0007669"/>
    <property type="project" value="UniProtKB-KW"/>
</dbReference>
<keyword evidence="1" id="KW-0229">DNA integration</keyword>
<reference evidence="8 9" key="1">
    <citation type="journal article" date="2016" name="Genome Announc.">
        <title>Draft Genome Sequence of Criibacterium bergeronii gen. nov., sp. nov., Strain CCRI-22567T, Isolated from a Vaginal Sample from a Woman with Bacterial Vaginosis.</title>
        <authorList>
            <person name="Maheux A.F."/>
            <person name="Berube E."/>
            <person name="Boudreau D.K."/>
            <person name="Raymond F."/>
            <person name="Corbeil J."/>
            <person name="Roy P.H."/>
            <person name="Boissinot M."/>
            <person name="Omar R.F."/>
        </authorList>
    </citation>
    <scope>NUCLEOTIDE SEQUENCE [LARGE SCALE GENOMIC DNA]</scope>
    <source>
        <strain evidence="8 9">CCRI-22567</strain>
    </source>
</reference>
<dbReference type="RefSeq" id="WP_068913615.1">
    <property type="nucleotide sequence ID" value="NZ_MBEW02000007.1"/>
</dbReference>
<protein>
    <submittedName>
        <fullName evidence="8">Recombinase family protein</fullName>
    </submittedName>
</protein>
<sequence length="251" mass="28747">MKNAIGYIRVSTEEQSSDDKYGIDTQKEAIINYAGSEGYRIVHWCVDTISGAKDGREELDKILYKPDTLPYHEAVIVFKNDRIARDTKLYFYYFYTLEKRNISLLSTEEHFSEGDDFANVYRSLLMFVAEQERKNIALRTGKGRSLKARCGGYAGGNKPYGYNVIDGNLVINPEEEVIVRLIFNQFDNGASLTDICETLHNKGYLSRKGKRFQISTIRSIIGNRKLYQGKYKYGNMDWVNGVHSPILISEV</sequence>
<dbReference type="Gene3D" id="3.40.50.1390">
    <property type="entry name" value="Resolvase, N-terminal catalytic domain"/>
    <property type="match status" value="1"/>
</dbReference>
<name>A0A1C0AG69_9FIRM</name>
<dbReference type="InterPro" id="IPR011109">
    <property type="entry name" value="DNA_bind_recombinase_dom"/>
</dbReference>
<evidence type="ECO:0000313" key="9">
    <source>
        <dbReference type="Proteomes" id="UP000093352"/>
    </source>
</evidence>
<dbReference type="CDD" id="cd00338">
    <property type="entry name" value="Ser_Recombinase"/>
    <property type="match status" value="1"/>
</dbReference>
<keyword evidence="3" id="KW-0233">DNA recombination</keyword>
<feature type="domain" description="Recombinase" evidence="7">
    <location>
        <begin position="159"/>
        <end position="251"/>
    </location>
</feature>
<dbReference type="PROSITE" id="PS51736">
    <property type="entry name" value="RECOMBINASES_3"/>
    <property type="match status" value="1"/>
</dbReference>